<name>A0ABV2SPC4_9GAMM</name>
<gene>
    <name evidence="2" type="ORF">V5J35_004313</name>
</gene>
<evidence type="ECO:0000313" key="2">
    <source>
        <dbReference type="EMBL" id="MET4759121.1"/>
    </source>
</evidence>
<evidence type="ECO:0000313" key="3">
    <source>
        <dbReference type="Proteomes" id="UP001549366"/>
    </source>
</evidence>
<keyword evidence="3" id="KW-1185">Reference proteome</keyword>
<reference evidence="2 3" key="1">
    <citation type="submission" date="2024-06" db="EMBL/GenBank/DDBJ databases">
        <title>Genomic Encyclopedia of Type Strains, Phase V (KMG-V): Genome sequencing to study the core and pangenomes of soil and plant-associated prokaryotes.</title>
        <authorList>
            <person name="Whitman W."/>
        </authorList>
    </citation>
    <scope>NUCLEOTIDE SEQUENCE [LARGE SCALE GENOMIC DNA]</scope>
    <source>
        <strain evidence="2 3">NE40</strain>
    </source>
</reference>
<organism evidence="2 3">
    <name type="scientific">Endozoicomonas lisbonensis</name>
    <dbReference type="NCBI Taxonomy" id="3120522"/>
    <lineage>
        <taxon>Bacteria</taxon>
        <taxon>Pseudomonadati</taxon>
        <taxon>Pseudomonadota</taxon>
        <taxon>Gammaproteobacteria</taxon>
        <taxon>Oceanospirillales</taxon>
        <taxon>Endozoicomonadaceae</taxon>
        <taxon>Endozoicomonas</taxon>
    </lineage>
</organism>
<feature type="chain" id="PRO_5046357411" evidence="1">
    <location>
        <begin position="22"/>
        <end position="156"/>
    </location>
</feature>
<protein>
    <submittedName>
        <fullName evidence="2">Uncharacterized protein</fullName>
    </submittedName>
</protein>
<sequence>MSLKKTSSVIALSALSFVASASSGTIEWTRDVPTVCGITIDDGSGSILFQDDEGGKPTVFTVKSNSNFQGNQMGAKLSVQVQSKSDNLRDIEEGDTILHVLNSKSQSKSIDQWDGSPNAFIPSGRHESYLEIMKESKDIEGGVASMTTLLTVDCSK</sequence>
<evidence type="ECO:0000256" key="1">
    <source>
        <dbReference type="SAM" id="SignalP"/>
    </source>
</evidence>
<feature type="signal peptide" evidence="1">
    <location>
        <begin position="1"/>
        <end position="21"/>
    </location>
</feature>
<dbReference type="EMBL" id="JBEWTB010000002">
    <property type="protein sequence ID" value="MET4759121.1"/>
    <property type="molecule type" value="Genomic_DNA"/>
</dbReference>
<keyword evidence="1" id="KW-0732">Signal</keyword>
<dbReference type="Proteomes" id="UP001549366">
    <property type="component" value="Unassembled WGS sequence"/>
</dbReference>
<comment type="caution">
    <text evidence="2">The sequence shown here is derived from an EMBL/GenBank/DDBJ whole genome shotgun (WGS) entry which is preliminary data.</text>
</comment>
<accession>A0ABV2SPC4</accession>
<proteinExistence type="predicted"/>
<dbReference type="RefSeq" id="WP_354009140.1">
    <property type="nucleotide sequence ID" value="NZ_JBEWTA010000001.1"/>
</dbReference>